<keyword evidence="1" id="KW-0479">Metal-binding</keyword>
<protein>
    <submittedName>
        <fullName evidence="2">Uncharacterized protein</fullName>
    </submittedName>
</protein>
<dbReference type="InterPro" id="IPR036939">
    <property type="entry name" value="Cu2_ascorb_mOase_N_sf"/>
</dbReference>
<feature type="binding site" evidence="1">
    <location>
        <position position="18"/>
    </location>
    <ligand>
        <name>Cu(2+)</name>
        <dbReference type="ChEBI" id="CHEBI:29036"/>
        <label>1</label>
        <note>catalytic</note>
    </ligand>
</feature>
<dbReference type="GO" id="GO:0005507">
    <property type="term" value="F:copper ion binding"/>
    <property type="evidence" value="ECO:0007669"/>
    <property type="project" value="InterPro"/>
</dbReference>
<dbReference type="GO" id="GO:0016020">
    <property type="term" value="C:membrane"/>
    <property type="evidence" value="ECO:0007669"/>
    <property type="project" value="InterPro"/>
</dbReference>
<dbReference type="InterPro" id="IPR000720">
    <property type="entry name" value="PHM/PAL"/>
</dbReference>
<evidence type="ECO:0000256" key="1">
    <source>
        <dbReference type="PIRSR" id="PIRSR600720-2"/>
    </source>
</evidence>
<dbReference type="PRINTS" id="PR00790">
    <property type="entry name" value="PAMONOXGNASE"/>
</dbReference>
<sequence length="82" mass="8930">MHFVSVGFEPLAHADRIHHILLYGCAEPARPNAFWKGGDTCGVGATHILYAWARNGKKENCEKQGNGKVKVGLFSTESCATE</sequence>
<dbReference type="AlphaFoldDB" id="A0A3P7LUX0"/>
<gene>
    <name evidence="2" type="ORF">CGOC_LOCUS8883</name>
</gene>
<dbReference type="OrthoDB" id="10044505at2759"/>
<reference evidence="2 3" key="1">
    <citation type="submission" date="2018-11" db="EMBL/GenBank/DDBJ databases">
        <authorList>
            <consortium name="Pathogen Informatics"/>
        </authorList>
    </citation>
    <scope>NUCLEOTIDE SEQUENCE [LARGE SCALE GENOMIC DNA]</scope>
</reference>
<evidence type="ECO:0000313" key="2">
    <source>
        <dbReference type="EMBL" id="VDN20744.1"/>
    </source>
</evidence>
<proteinExistence type="predicted"/>
<keyword evidence="3" id="KW-1185">Reference proteome</keyword>
<dbReference type="InterPro" id="IPR008977">
    <property type="entry name" value="PHM/PNGase_F_dom_sf"/>
</dbReference>
<keyword evidence="1" id="KW-0186">Copper</keyword>
<dbReference type="GO" id="GO:0006518">
    <property type="term" value="P:peptide metabolic process"/>
    <property type="evidence" value="ECO:0007669"/>
    <property type="project" value="InterPro"/>
</dbReference>
<feature type="binding site" evidence="1">
    <location>
        <position position="19"/>
    </location>
    <ligand>
        <name>Cu(2+)</name>
        <dbReference type="ChEBI" id="CHEBI:29036"/>
        <label>1</label>
        <note>catalytic</note>
    </ligand>
</feature>
<dbReference type="EMBL" id="UYRV01105199">
    <property type="protein sequence ID" value="VDN20744.1"/>
    <property type="molecule type" value="Genomic_DNA"/>
</dbReference>
<dbReference type="Proteomes" id="UP000271889">
    <property type="component" value="Unassembled WGS sequence"/>
</dbReference>
<dbReference type="GO" id="GO:0016715">
    <property type="term" value="F:oxidoreductase activity, acting on paired donors, with incorporation or reduction of molecular oxygen, reduced ascorbate as one donor, and incorporation of one atom of oxygen"/>
    <property type="evidence" value="ECO:0007669"/>
    <property type="project" value="InterPro"/>
</dbReference>
<evidence type="ECO:0000313" key="3">
    <source>
        <dbReference type="Proteomes" id="UP000271889"/>
    </source>
</evidence>
<comment type="cofactor">
    <cofactor evidence="1">
        <name>Cu(2+)</name>
        <dbReference type="ChEBI" id="CHEBI:29036"/>
    </cofactor>
    <text evidence="1">Binds 2 Cu(2+) ions per subunit.</text>
</comment>
<organism evidence="2 3">
    <name type="scientific">Cylicostephanus goldi</name>
    <name type="common">Nematode worm</name>
    <dbReference type="NCBI Taxonomy" id="71465"/>
    <lineage>
        <taxon>Eukaryota</taxon>
        <taxon>Metazoa</taxon>
        <taxon>Ecdysozoa</taxon>
        <taxon>Nematoda</taxon>
        <taxon>Chromadorea</taxon>
        <taxon>Rhabditida</taxon>
        <taxon>Rhabditina</taxon>
        <taxon>Rhabditomorpha</taxon>
        <taxon>Strongyloidea</taxon>
        <taxon>Strongylidae</taxon>
        <taxon>Cylicostephanus</taxon>
    </lineage>
</organism>
<dbReference type="Gene3D" id="2.60.120.310">
    <property type="entry name" value="Copper type II, ascorbate-dependent monooxygenase, N-terminal domain"/>
    <property type="match status" value="1"/>
</dbReference>
<name>A0A3P7LUX0_CYLGO</name>
<accession>A0A3P7LUX0</accession>
<dbReference type="SUPFAM" id="SSF49742">
    <property type="entry name" value="PHM/PNGase F"/>
    <property type="match status" value="1"/>
</dbReference>